<dbReference type="GO" id="GO:0005886">
    <property type="term" value="C:plasma membrane"/>
    <property type="evidence" value="ECO:0007669"/>
    <property type="project" value="UniProtKB-SubCell"/>
</dbReference>
<dbReference type="OrthoDB" id="3187794at2"/>
<dbReference type="FunFam" id="3.30.1360.60:FF:000001">
    <property type="entry name" value="PTS system glucose-specific IIBC component PtsG"/>
    <property type="match status" value="1"/>
</dbReference>
<reference evidence="15 16" key="1">
    <citation type="submission" date="2015-12" db="EMBL/GenBank/DDBJ databases">
        <title>Draft Genome Sequence of Olsenella scatoligenes SK9K4T; a Producer of 3-Methylindole- (skatole) and 4-Methylphenol- (p-cresol) Isolated from Pig Feces.</title>
        <authorList>
            <person name="Li X."/>
            <person name="Borg B."/>
            <person name="Canibe N."/>
        </authorList>
    </citation>
    <scope>NUCLEOTIDE SEQUENCE [LARGE SCALE GENOMIC DNA]</scope>
    <source>
        <strain evidence="15 16">SK9K4</strain>
    </source>
</reference>
<keyword evidence="5" id="KW-0808">Transferase</keyword>
<evidence type="ECO:0000256" key="10">
    <source>
        <dbReference type="ARBA" id="ARBA00023136"/>
    </source>
</evidence>
<feature type="transmembrane region" description="Helical" evidence="12">
    <location>
        <begin position="146"/>
        <end position="167"/>
    </location>
</feature>
<accession>A0A100YVB6</accession>
<evidence type="ECO:0000313" key="16">
    <source>
        <dbReference type="Proteomes" id="UP000054078"/>
    </source>
</evidence>
<feature type="transmembrane region" description="Helical" evidence="12">
    <location>
        <begin position="174"/>
        <end position="192"/>
    </location>
</feature>
<feature type="transmembrane region" description="Helical" evidence="12">
    <location>
        <begin position="383"/>
        <end position="410"/>
    </location>
</feature>
<dbReference type="PANTHER" id="PTHR30175:SF1">
    <property type="entry name" value="PTS SYSTEM ARBUTIN-, CELLOBIOSE-, AND SALICIN-SPECIFIC EIIBC COMPONENT-RELATED"/>
    <property type="match status" value="1"/>
</dbReference>
<dbReference type="Gene3D" id="3.30.1360.60">
    <property type="entry name" value="Glucose permease domain IIB"/>
    <property type="match status" value="1"/>
</dbReference>
<feature type="transmembrane region" description="Helical" evidence="12">
    <location>
        <begin position="285"/>
        <end position="312"/>
    </location>
</feature>
<keyword evidence="3" id="KW-1003">Cell membrane</keyword>
<sequence>MDEKALAQSILELVGGPSNVEGVTHCASRLRFTLKDAGRADADKLKATEGILGVVEKGGQLQVVIGPTVETVYTPLVGLLDASAPQAPEEPTPAEKDHRSVMARIFDYISGALTPLLPIFAGAGILTAVLIILAGLGVCPADSGQFAVWYAAGHAIFYFLPIFVGFYAAKKLGVTPLVGAIIGAALLEPNFTALQTGDPKSFFSIPIVAVDYSATIVPSLLAVWVTSFLERFLNAHLAKNLRSFLVPAIDLAVMVPLTALVLGPIGNAVANGAGAAINYLVSANMVVAGIVMGGFWGLLVIFGVHWAIIPIILANLNANGGDPIFALAAASVFACLGVSFGVFLRTKDKDYKTLVGSYLISGILSGVNEPLIYGVIMRYRKLIPMVVVAGAIGGAVGGIGNVQLIVFNFLVNVFTLASFAPIGWFLAEAAVSFVIALVLVLAFGFESKGDAAEQRAEQTATKAA</sequence>
<evidence type="ECO:0000256" key="9">
    <source>
        <dbReference type="ARBA" id="ARBA00022989"/>
    </source>
</evidence>
<feature type="transmembrane region" description="Helical" evidence="12">
    <location>
        <begin position="212"/>
        <end position="232"/>
    </location>
</feature>
<comment type="subcellular location">
    <subcellularLocation>
        <location evidence="1">Cell membrane</location>
        <topology evidence="1">Multi-pass membrane protein</topology>
    </subcellularLocation>
</comment>
<evidence type="ECO:0000256" key="8">
    <source>
        <dbReference type="ARBA" id="ARBA00022777"/>
    </source>
</evidence>
<dbReference type="PROSITE" id="PS51103">
    <property type="entry name" value="PTS_EIIC_TYPE_1"/>
    <property type="match status" value="1"/>
</dbReference>
<organism evidence="15 16">
    <name type="scientific">Tractidigestivibacter scatoligenes</name>
    <name type="common">Olsenella scatoligenes</name>
    <dbReference type="NCBI Taxonomy" id="1299998"/>
    <lineage>
        <taxon>Bacteria</taxon>
        <taxon>Bacillati</taxon>
        <taxon>Actinomycetota</taxon>
        <taxon>Coriobacteriia</taxon>
        <taxon>Coriobacteriales</taxon>
        <taxon>Atopobiaceae</taxon>
        <taxon>Tractidigestivibacter</taxon>
    </lineage>
</organism>
<feature type="domain" description="PTS EIIB type-1" evidence="13">
    <location>
        <begin position="4"/>
        <end position="86"/>
    </location>
</feature>
<dbReference type="GO" id="GO:0009401">
    <property type="term" value="P:phosphoenolpyruvate-dependent sugar phosphotransferase system"/>
    <property type="evidence" value="ECO:0007669"/>
    <property type="project" value="UniProtKB-KW"/>
</dbReference>
<keyword evidence="9 12" id="KW-1133">Transmembrane helix</keyword>
<evidence type="ECO:0000259" key="14">
    <source>
        <dbReference type="PROSITE" id="PS51103"/>
    </source>
</evidence>
<evidence type="ECO:0000256" key="7">
    <source>
        <dbReference type="ARBA" id="ARBA00022692"/>
    </source>
</evidence>
<keyword evidence="4" id="KW-0762">Sugar transport</keyword>
<evidence type="ECO:0000256" key="3">
    <source>
        <dbReference type="ARBA" id="ARBA00022475"/>
    </source>
</evidence>
<feature type="active site" description="Phosphocysteine intermediate; for EIIB activity" evidence="11">
    <location>
        <position position="26"/>
    </location>
</feature>
<feature type="domain" description="PTS EIIC type-1" evidence="14">
    <location>
        <begin position="107"/>
        <end position="457"/>
    </location>
</feature>
<keyword evidence="7 12" id="KW-0812">Transmembrane</keyword>
<evidence type="ECO:0000256" key="1">
    <source>
        <dbReference type="ARBA" id="ARBA00004651"/>
    </source>
</evidence>
<evidence type="ECO:0000259" key="13">
    <source>
        <dbReference type="PROSITE" id="PS51098"/>
    </source>
</evidence>
<dbReference type="InterPro" id="IPR013013">
    <property type="entry name" value="PTS_EIIC_1"/>
</dbReference>
<evidence type="ECO:0000256" key="12">
    <source>
        <dbReference type="SAM" id="Phobius"/>
    </source>
</evidence>
<evidence type="ECO:0000256" key="4">
    <source>
        <dbReference type="ARBA" id="ARBA00022597"/>
    </source>
</evidence>
<evidence type="ECO:0000256" key="11">
    <source>
        <dbReference type="PROSITE-ProRule" id="PRU00421"/>
    </source>
</evidence>
<dbReference type="CDD" id="cd00212">
    <property type="entry name" value="PTS_IIB_glc"/>
    <property type="match status" value="1"/>
</dbReference>
<dbReference type="InterPro" id="IPR001996">
    <property type="entry name" value="PTS_IIB_1"/>
</dbReference>
<dbReference type="STRING" id="1299998.AUL39_04915"/>
<dbReference type="PANTHER" id="PTHR30175">
    <property type="entry name" value="PHOSPHOTRANSFERASE SYSTEM TRANSPORT PROTEIN"/>
    <property type="match status" value="1"/>
</dbReference>
<dbReference type="SUPFAM" id="SSF55604">
    <property type="entry name" value="Glucose permease domain IIB"/>
    <property type="match status" value="1"/>
</dbReference>
<evidence type="ECO:0000256" key="5">
    <source>
        <dbReference type="ARBA" id="ARBA00022679"/>
    </source>
</evidence>
<dbReference type="InterPro" id="IPR003352">
    <property type="entry name" value="PTS_EIIC"/>
</dbReference>
<keyword evidence="16" id="KW-1185">Reference proteome</keyword>
<keyword evidence="2" id="KW-0813">Transport</keyword>
<keyword evidence="8" id="KW-0418">Kinase</keyword>
<dbReference type="InterPro" id="IPR050558">
    <property type="entry name" value="PTS_Sugar-Specific_Components"/>
</dbReference>
<dbReference type="GO" id="GO:0016301">
    <property type="term" value="F:kinase activity"/>
    <property type="evidence" value="ECO:0007669"/>
    <property type="project" value="UniProtKB-KW"/>
</dbReference>
<dbReference type="InterPro" id="IPR036878">
    <property type="entry name" value="Glu_permease_IIB"/>
</dbReference>
<dbReference type="PROSITE" id="PS51098">
    <property type="entry name" value="PTS_EIIB_TYPE_1"/>
    <property type="match status" value="1"/>
</dbReference>
<feature type="transmembrane region" description="Helical" evidence="12">
    <location>
        <begin position="422"/>
        <end position="445"/>
    </location>
</feature>
<dbReference type="EMBL" id="LOJF01000009">
    <property type="protein sequence ID" value="KUH58354.1"/>
    <property type="molecule type" value="Genomic_DNA"/>
</dbReference>
<proteinExistence type="predicted"/>
<dbReference type="RefSeq" id="WP_059054316.1">
    <property type="nucleotide sequence ID" value="NZ_LOJF01000009.1"/>
</dbReference>
<keyword evidence="10 12" id="KW-0472">Membrane</keyword>
<dbReference type="Pfam" id="PF00367">
    <property type="entry name" value="PTS_EIIB"/>
    <property type="match status" value="1"/>
</dbReference>
<name>A0A100YVB6_TRASO</name>
<keyword evidence="6" id="KW-0598">Phosphotransferase system</keyword>
<feature type="transmembrane region" description="Helical" evidence="12">
    <location>
        <begin position="108"/>
        <end position="134"/>
    </location>
</feature>
<dbReference type="Proteomes" id="UP000054078">
    <property type="component" value="Unassembled WGS sequence"/>
</dbReference>
<feature type="transmembrane region" description="Helical" evidence="12">
    <location>
        <begin position="244"/>
        <end position="265"/>
    </location>
</feature>
<evidence type="ECO:0008006" key="17">
    <source>
        <dbReference type="Google" id="ProtNLM"/>
    </source>
</evidence>
<evidence type="ECO:0000256" key="6">
    <source>
        <dbReference type="ARBA" id="ARBA00022683"/>
    </source>
</evidence>
<dbReference type="InterPro" id="IPR018113">
    <property type="entry name" value="PTrfase_EIIB_Cys"/>
</dbReference>
<dbReference type="GO" id="GO:0008982">
    <property type="term" value="F:protein-N(PI)-phosphohistidine-sugar phosphotransferase activity"/>
    <property type="evidence" value="ECO:0007669"/>
    <property type="project" value="InterPro"/>
</dbReference>
<gene>
    <name evidence="15" type="ORF">AUL39_04915</name>
</gene>
<dbReference type="Pfam" id="PF02378">
    <property type="entry name" value="PTS_EIIC"/>
    <property type="match status" value="1"/>
</dbReference>
<protein>
    <recommendedName>
        <fullName evidence="17">PTS beta-glucoside transporter subunit IIABC</fullName>
    </recommendedName>
</protein>
<feature type="transmembrane region" description="Helical" evidence="12">
    <location>
        <begin position="324"/>
        <end position="344"/>
    </location>
</feature>
<evidence type="ECO:0000313" key="15">
    <source>
        <dbReference type="EMBL" id="KUH58354.1"/>
    </source>
</evidence>
<dbReference type="AlphaFoldDB" id="A0A100YVB6"/>
<comment type="caution">
    <text evidence="15">The sequence shown here is derived from an EMBL/GenBank/DDBJ whole genome shotgun (WGS) entry which is preliminary data.</text>
</comment>
<evidence type="ECO:0000256" key="2">
    <source>
        <dbReference type="ARBA" id="ARBA00022448"/>
    </source>
</evidence>